<gene>
    <name evidence="2" type="ORF">HGA15_06895</name>
</gene>
<feature type="signal peptide" evidence="1">
    <location>
        <begin position="1"/>
        <end position="21"/>
    </location>
</feature>
<dbReference type="Proteomes" id="UP000570678">
    <property type="component" value="Unassembled WGS sequence"/>
</dbReference>
<dbReference type="InterPro" id="IPR024520">
    <property type="entry name" value="DUF3558"/>
</dbReference>
<keyword evidence="1" id="KW-0732">Signal</keyword>
<evidence type="ECO:0000256" key="1">
    <source>
        <dbReference type="SAM" id="SignalP"/>
    </source>
</evidence>
<name>A0A846YDS2_9NOCA</name>
<accession>A0A846YDS2</accession>
<comment type="caution">
    <text evidence="2">The sequence shown here is derived from an EMBL/GenBank/DDBJ whole genome shotgun (WGS) entry which is preliminary data.</text>
</comment>
<dbReference type="AlphaFoldDB" id="A0A846YDS2"/>
<reference evidence="2 3" key="1">
    <citation type="submission" date="2020-04" db="EMBL/GenBank/DDBJ databases">
        <title>MicrobeNet Type strains.</title>
        <authorList>
            <person name="Nicholson A.C."/>
        </authorList>
    </citation>
    <scope>NUCLEOTIDE SEQUENCE [LARGE SCALE GENOMIC DNA]</scope>
    <source>
        <strain evidence="2 3">JCM 3332</strain>
    </source>
</reference>
<dbReference type="EMBL" id="JAAXOT010000003">
    <property type="protein sequence ID" value="NKY55890.1"/>
    <property type="molecule type" value="Genomic_DNA"/>
</dbReference>
<evidence type="ECO:0000313" key="2">
    <source>
        <dbReference type="EMBL" id="NKY55890.1"/>
    </source>
</evidence>
<dbReference type="PROSITE" id="PS51257">
    <property type="entry name" value="PROKAR_LIPOPROTEIN"/>
    <property type="match status" value="1"/>
</dbReference>
<keyword evidence="3" id="KW-1185">Reference proteome</keyword>
<protein>
    <submittedName>
        <fullName evidence="2">DUF3558 domain-containing protein</fullName>
    </submittedName>
</protein>
<dbReference type="Pfam" id="PF12079">
    <property type="entry name" value="DUF3558"/>
    <property type="match status" value="1"/>
</dbReference>
<feature type="chain" id="PRO_5039549644" evidence="1">
    <location>
        <begin position="22"/>
        <end position="189"/>
    </location>
</feature>
<proteinExistence type="predicted"/>
<organism evidence="2 3">
    <name type="scientific">Nocardia flavorosea</name>
    <dbReference type="NCBI Taxonomy" id="53429"/>
    <lineage>
        <taxon>Bacteria</taxon>
        <taxon>Bacillati</taxon>
        <taxon>Actinomycetota</taxon>
        <taxon>Actinomycetes</taxon>
        <taxon>Mycobacteriales</taxon>
        <taxon>Nocardiaceae</taxon>
        <taxon>Nocardia</taxon>
    </lineage>
</organism>
<sequence>MGIWRRSAYCVVAGASVVLVAAGCGTSTEGSAEPSGTSVAGKSVAPEVPDKFDPCVDIPQSVLDTEGLHAAGSEPDKDEMRRGDIAWNGCIWVVSDGYSATISATNLTIDMVRERGVPGTREAVVDGRTVVITQSNGPDACGLNAELAGGSLEFRVNNPPSGRLTGDQDPCDIGMRLVEKVLPLVPADA</sequence>
<evidence type="ECO:0000313" key="3">
    <source>
        <dbReference type="Proteomes" id="UP000570678"/>
    </source>
</evidence>